<keyword evidence="3 6" id="KW-0812">Transmembrane</keyword>
<proteinExistence type="inferred from homology"/>
<evidence type="ECO:0000256" key="1">
    <source>
        <dbReference type="ARBA" id="ARBA00022475"/>
    </source>
</evidence>
<comment type="similarity">
    <text evidence="6 7">Belongs to the LptC family.</text>
</comment>
<dbReference type="InterPro" id="IPR010664">
    <property type="entry name" value="LipoPS_assembly_LptC-rel"/>
</dbReference>
<dbReference type="InterPro" id="IPR052363">
    <property type="entry name" value="LPS_export_LptC"/>
</dbReference>
<keyword evidence="4 6" id="KW-1133">Transmembrane helix</keyword>
<comment type="function">
    <text evidence="7">Required for the translocation of lipopolysaccharide (LPS) from the inner membrane to the outer membrane.</text>
</comment>
<dbReference type="Proteomes" id="UP000288279">
    <property type="component" value="Unassembled WGS sequence"/>
</dbReference>
<dbReference type="InterPro" id="IPR026265">
    <property type="entry name" value="LptC"/>
</dbReference>
<evidence type="ECO:0000313" key="8">
    <source>
        <dbReference type="EMBL" id="RUO78565.1"/>
    </source>
</evidence>
<name>A0A432ZKM0_9GAMM</name>
<dbReference type="Gene3D" id="2.60.450.10">
    <property type="entry name" value="Lipopolysaccharide (LPS) transport protein A like domain"/>
    <property type="match status" value="1"/>
</dbReference>
<dbReference type="RefSeq" id="WP_126827098.1">
    <property type="nucleotide sequence ID" value="NZ_PIQG01000002.1"/>
</dbReference>
<dbReference type="EMBL" id="PIQG01000002">
    <property type="protein sequence ID" value="RUO78565.1"/>
    <property type="molecule type" value="Genomic_DNA"/>
</dbReference>
<dbReference type="GO" id="GO:0005886">
    <property type="term" value="C:plasma membrane"/>
    <property type="evidence" value="ECO:0007669"/>
    <property type="project" value="UniProtKB-SubCell"/>
</dbReference>
<protein>
    <recommendedName>
        <fullName evidence="6 7">Lipopolysaccharide export system protein LptC</fullName>
    </recommendedName>
</protein>
<comment type="caution">
    <text evidence="8">The sequence shown here is derived from an EMBL/GenBank/DDBJ whole genome shotgun (WGS) entry which is preliminary data.</text>
</comment>
<dbReference type="OrthoDB" id="6193381at2"/>
<evidence type="ECO:0000256" key="7">
    <source>
        <dbReference type="PIRNR" id="PIRNR028513"/>
    </source>
</evidence>
<organism evidence="8 9">
    <name type="scientific">Pseudidiomarina taiwanensis</name>
    <dbReference type="NCBI Taxonomy" id="337250"/>
    <lineage>
        <taxon>Bacteria</taxon>
        <taxon>Pseudomonadati</taxon>
        <taxon>Pseudomonadota</taxon>
        <taxon>Gammaproteobacteria</taxon>
        <taxon>Alteromonadales</taxon>
        <taxon>Idiomarinaceae</taxon>
        <taxon>Pseudidiomarina</taxon>
    </lineage>
</organism>
<evidence type="ECO:0000256" key="3">
    <source>
        <dbReference type="ARBA" id="ARBA00022692"/>
    </source>
</evidence>
<evidence type="ECO:0000256" key="5">
    <source>
        <dbReference type="ARBA" id="ARBA00023136"/>
    </source>
</evidence>
<gene>
    <name evidence="6 8" type="primary">lptC</name>
    <name evidence="8" type="ORF">CWI83_05960</name>
</gene>
<evidence type="ECO:0000256" key="2">
    <source>
        <dbReference type="ARBA" id="ARBA00022519"/>
    </source>
</evidence>
<comment type="subunit">
    <text evidence="6">Component of the lipopolysaccharide transport and assembly complex. Interacts with LptA and the LptBFG transporter complex.</text>
</comment>
<evidence type="ECO:0000256" key="4">
    <source>
        <dbReference type="ARBA" id="ARBA00022989"/>
    </source>
</evidence>
<sequence length="190" mass="21845">MNRNVWGFIGLLLVIGILLFWRPFAESEQAPEDNQFREVKPDFRAEGLLMRVYNAEGELVHRISAEKMTHYSPIGLTELSQPTYIVHTKAGDATWQVMAEQGSFYSDKSLVLERDIEIRSLNSEDFLDRVETSYLIIDTLTEQMETEQPVTIFGKQFTMRGEGMTANLQTQIVELIEHVETVYTFEPSSD</sequence>
<keyword evidence="9" id="KW-1185">Reference proteome</keyword>
<dbReference type="GO" id="GO:0015221">
    <property type="term" value="F:lipopolysaccharide transmembrane transporter activity"/>
    <property type="evidence" value="ECO:0007669"/>
    <property type="project" value="InterPro"/>
</dbReference>
<dbReference type="PANTHER" id="PTHR37481">
    <property type="entry name" value="LIPOPOLYSACCHARIDE EXPORT SYSTEM PROTEIN LPTC"/>
    <property type="match status" value="1"/>
</dbReference>
<dbReference type="PIRSF" id="PIRSF028513">
    <property type="entry name" value="LptC"/>
    <property type="match status" value="1"/>
</dbReference>
<dbReference type="PANTHER" id="PTHR37481:SF1">
    <property type="entry name" value="LIPOPOLYSACCHARIDE EXPORT SYSTEM PROTEIN LPTC"/>
    <property type="match status" value="1"/>
</dbReference>
<dbReference type="GO" id="GO:0030288">
    <property type="term" value="C:outer membrane-bounded periplasmic space"/>
    <property type="evidence" value="ECO:0007669"/>
    <property type="project" value="TreeGrafter"/>
</dbReference>
<dbReference type="HAMAP" id="MF_01915">
    <property type="entry name" value="LPS_assembly_LptC"/>
    <property type="match status" value="1"/>
</dbReference>
<dbReference type="AlphaFoldDB" id="A0A432ZKM0"/>
<dbReference type="NCBIfam" id="TIGR04409">
    <property type="entry name" value="LptC_YrbK"/>
    <property type="match status" value="1"/>
</dbReference>
<dbReference type="GO" id="GO:0043165">
    <property type="term" value="P:Gram-negative-bacterium-type cell outer membrane assembly"/>
    <property type="evidence" value="ECO:0007669"/>
    <property type="project" value="UniProtKB-UniRule"/>
</dbReference>
<comment type="subcellular location">
    <subcellularLocation>
        <location evidence="6">Cell inner membrane</location>
        <topology evidence="6">Single-pass membrane protein</topology>
    </subcellularLocation>
</comment>
<accession>A0A432ZKM0</accession>
<dbReference type="Pfam" id="PF06835">
    <property type="entry name" value="LptC"/>
    <property type="match status" value="1"/>
</dbReference>
<comment type="function">
    <text evidence="6">Involved in the assembly of lipopolysaccharide (LPS). Required for the translocation of LPS from the inner membrane to the outer membrane. Facilitates the transfer of LPS from the inner membrane to the periplasmic protein LptA. Could be a docking site for LptA.</text>
</comment>
<evidence type="ECO:0000256" key="6">
    <source>
        <dbReference type="HAMAP-Rule" id="MF_01915"/>
    </source>
</evidence>
<dbReference type="GO" id="GO:0017089">
    <property type="term" value="F:glycolipid transfer activity"/>
    <property type="evidence" value="ECO:0007669"/>
    <property type="project" value="TreeGrafter"/>
</dbReference>
<evidence type="ECO:0000313" key="9">
    <source>
        <dbReference type="Proteomes" id="UP000288279"/>
    </source>
</evidence>
<keyword evidence="1 6" id="KW-1003">Cell membrane</keyword>
<keyword evidence="2 6" id="KW-0997">Cell inner membrane</keyword>
<reference evidence="8 9" key="1">
    <citation type="journal article" date="2011" name="Front. Microbiol.">
        <title>Genomic signatures of strain selection and enhancement in Bacillus atrophaeus var. globigii, a historical biowarfare simulant.</title>
        <authorList>
            <person name="Gibbons H.S."/>
            <person name="Broomall S.M."/>
            <person name="McNew L.A."/>
            <person name="Daligault H."/>
            <person name="Chapman C."/>
            <person name="Bruce D."/>
            <person name="Karavis M."/>
            <person name="Krepps M."/>
            <person name="McGregor P.A."/>
            <person name="Hong C."/>
            <person name="Park K.H."/>
            <person name="Akmal A."/>
            <person name="Feldman A."/>
            <person name="Lin J.S."/>
            <person name="Chang W.E."/>
            <person name="Higgs B.W."/>
            <person name="Demirev P."/>
            <person name="Lindquist J."/>
            <person name="Liem A."/>
            <person name="Fochler E."/>
            <person name="Read T.D."/>
            <person name="Tapia R."/>
            <person name="Johnson S."/>
            <person name="Bishop-Lilly K.A."/>
            <person name="Detter C."/>
            <person name="Han C."/>
            <person name="Sozhamannan S."/>
            <person name="Rosenzweig C.N."/>
            <person name="Skowronski E.W."/>
        </authorList>
    </citation>
    <scope>NUCLEOTIDE SEQUENCE [LARGE SCALE GENOMIC DNA]</scope>
    <source>
        <strain evidence="8 9">PIT1</strain>
    </source>
</reference>
<keyword evidence="5 6" id="KW-0472">Membrane</keyword>